<dbReference type="KEGG" id="jeh:EJN90_10530"/>
<keyword evidence="2" id="KW-1185">Reference proteome</keyword>
<dbReference type="EMBL" id="CP034465">
    <property type="protein sequence ID" value="AZP05035.1"/>
    <property type="molecule type" value="Genomic_DNA"/>
</dbReference>
<name>A0A3S9HCC6_9LACT</name>
<dbReference type="Proteomes" id="UP000273326">
    <property type="component" value="Chromosome"/>
</dbReference>
<accession>A0A3S9HCC6</accession>
<protein>
    <submittedName>
        <fullName evidence="1">Uncharacterized protein</fullName>
    </submittedName>
</protein>
<evidence type="ECO:0000313" key="2">
    <source>
        <dbReference type="Proteomes" id="UP000273326"/>
    </source>
</evidence>
<reference evidence="2" key="1">
    <citation type="submission" date="2018-12" db="EMBL/GenBank/DDBJ databases">
        <title>Complete genome sequencing of Jeotgalibaca sp. H21T32.</title>
        <authorList>
            <person name="Bae J.-W."/>
            <person name="Lee S.-Y."/>
        </authorList>
    </citation>
    <scope>NUCLEOTIDE SEQUENCE [LARGE SCALE GENOMIC DNA]</scope>
    <source>
        <strain evidence="2">H21T32</strain>
    </source>
</reference>
<evidence type="ECO:0000313" key="1">
    <source>
        <dbReference type="EMBL" id="AZP05035.1"/>
    </source>
</evidence>
<dbReference type="AlphaFoldDB" id="A0A3S9HCC6"/>
<proteinExistence type="predicted"/>
<sequence length="82" mass="9457">MRASLLIQGQISYFFIGQGGLVRFSYVEKLLNPKIEWKSKVQRPNIICTLKNSEKVKYSARNSSVLYSRTKLPAKGYLIQIF</sequence>
<organism evidence="1 2">
    <name type="scientific">Jeotgalibaca ciconiae</name>
    <dbReference type="NCBI Taxonomy" id="2496265"/>
    <lineage>
        <taxon>Bacteria</taxon>
        <taxon>Bacillati</taxon>
        <taxon>Bacillota</taxon>
        <taxon>Bacilli</taxon>
        <taxon>Lactobacillales</taxon>
        <taxon>Carnobacteriaceae</taxon>
        <taxon>Jeotgalibaca</taxon>
    </lineage>
</organism>
<gene>
    <name evidence="1" type="ORF">EJN90_10530</name>
</gene>